<evidence type="ECO:0008006" key="3">
    <source>
        <dbReference type="Google" id="ProtNLM"/>
    </source>
</evidence>
<dbReference type="SUPFAM" id="SSF56784">
    <property type="entry name" value="HAD-like"/>
    <property type="match status" value="1"/>
</dbReference>
<protein>
    <recommendedName>
        <fullName evidence="3">Hydrolase</fullName>
    </recommendedName>
</protein>
<dbReference type="InterPro" id="IPR036412">
    <property type="entry name" value="HAD-like_sf"/>
</dbReference>
<dbReference type="Proteomes" id="UP000241085">
    <property type="component" value="Unassembled WGS sequence"/>
</dbReference>
<proteinExistence type="predicted"/>
<organism evidence="1 2">
    <name type="scientific">Rathayibacter caricis DSM 15933</name>
    <dbReference type="NCBI Taxonomy" id="1328867"/>
    <lineage>
        <taxon>Bacteria</taxon>
        <taxon>Bacillati</taxon>
        <taxon>Actinomycetota</taxon>
        <taxon>Actinomycetes</taxon>
        <taxon>Micrococcales</taxon>
        <taxon>Microbacteriaceae</taxon>
        <taxon>Rathayibacter</taxon>
    </lineage>
</organism>
<dbReference type="RefSeq" id="WP_107574604.1">
    <property type="nucleotide sequence ID" value="NZ_PZPL01000001.1"/>
</dbReference>
<keyword evidence="2" id="KW-1185">Reference proteome</keyword>
<dbReference type="Pfam" id="PF18143">
    <property type="entry name" value="HAD_SAK_2"/>
    <property type="match status" value="1"/>
</dbReference>
<reference evidence="1 2" key="1">
    <citation type="submission" date="2018-03" db="EMBL/GenBank/DDBJ databases">
        <title>Bacteriophage NCPPB3778 and a type I-E CRISPR drive the evolution of the US Biological Select Agent, Rathayibacter toxicus.</title>
        <authorList>
            <person name="Davis E.W.II."/>
            <person name="Tabima J.F."/>
            <person name="Weisberg A.J."/>
            <person name="Dantas Lopes L."/>
            <person name="Wiseman M.S."/>
            <person name="Wiseman M.S."/>
            <person name="Pupko T."/>
            <person name="Belcher M.S."/>
            <person name="Sechler A.J."/>
            <person name="Tancos M.A."/>
            <person name="Schroeder B.K."/>
            <person name="Murray T.D."/>
            <person name="Luster D.G."/>
            <person name="Schneider W.L."/>
            <person name="Rogers E."/>
            <person name="Andreote F.D."/>
            <person name="Grunwald N.J."/>
            <person name="Putnam M.L."/>
            <person name="Chang J.H."/>
        </authorList>
    </citation>
    <scope>NUCLEOTIDE SEQUENCE [LARGE SCALE GENOMIC DNA]</scope>
    <source>
        <strain evidence="1 2">DSM 15933</strain>
    </source>
</reference>
<gene>
    <name evidence="1" type="ORF">C1I63_09275</name>
</gene>
<accession>A0A2T4UU18</accession>
<evidence type="ECO:0000313" key="2">
    <source>
        <dbReference type="Proteomes" id="UP000241085"/>
    </source>
</evidence>
<name>A0A2T4UU18_9MICO</name>
<comment type="caution">
    <text evidence="1">The sequence shown here is derived from an EMBL/GenBank/DDBJ whole genome shotgun (WGS) entry which is preliminary data.</text>
</comment>
<evidence type="ECO:0000313" key="1">
    <source>
        <dbReference type="EMBL" id="PTL73016.1"/>
    </source>
</evidence>
<dbReference type="AlphaFoldDB" id="A0A2T4UU18"/>
<sequence length="169" mass="17987">MAALILLDVDGVLNPSVVSDRTAGGHRLVLDADRAALVARLAAAGTIVWATTWPPELTSVLARDLRLPEGTEAIVFRGGLPRDARFPGGTGKLQPVALWLERARATAPIDAVVWIDDNLREDAYAWAREQDTPFHLVRPESAEGLTADEVSGAEEFLAALAPSSGDIGE</sequence>
<dbReference type="EMBL" id="PZPL01000001">
    <property type="protein sequence ID" value="PTL73016.1"/>
    <property type="molecule type" value="Genomic_DNA"/>
</dbReference>